<reference evidence="2 3" key="1">
    <citation type="submission" date="2019-04" db="EMBL/GenBank/DDBJ databases">
        <title>The sequence and de novo assembly of Takifugu bimaculatus genome using PacBio and Hi-C technologies.</title>
        <authorList>
            <person name="Xu P."/>
            <person name="Liu B."/>
            <person name="Zhou Z."/>
        </authorList>
    </citation>
    <scope>NUCLEOTIDE SEQUENCE [LARGE SCALE GENOMIC DNA]</scope>
    <source>
        <strain evidence="2">TB-2018</strain>
        <tissue evidence="2">Muscle</tissue>
    </source>
</reference>
<evidence type="ECO:0000313" key="3">
    <source>
        <dbReference type="Proteomes" id="UP000516260"/>
    </source>
</evidence>
<organism evidence="2 3">
    <name type="scientific">Takifugu bimaculatus</name>
    <dbReference type="NCBI Taxonomy" id="433685"/>
    <lineage>
        <taxon>Eukaryota</taxon>
        <taxon>Metazoa</taxon>
        <taxon>Chordata</taxon>
        <taxon>Craniata</taxon>
        <taxon>Vertebrata</taxon>
        <taxon>Euteleostomi</taxon>
        <taxon>Actinopterygii</taxon>
        <taxon>Neopterygii</taxon>
        <taxon>Teleostei</taxon>
        <taxon>Neoteleostei</taxon>
        <taxon>Acanthomorphata</taxon>
        <taxon>Eupercaria</taxon>
        <taxon>Tetraodontiformes</taxon>
        <taxon>Tetradontoidea</taxon>
        <taxon>Tetraodontidae</taxon>
        <taxon>Takifugu</taxon>
    </lineage>
</organism>
<dbReference type="EMBL" id="SWLE01000018">
    <property type="protein sequence ID" value="TNM88539.1"/>
    <property type="molecule type" value="Genomic_DNA"/>
</dbReference>
<evidence type="ECO:0000256" key="1">
    <source>
        <dbReference type="SAM" id="MobiDB-lite"/>
    </source>
</evidence>
<protein>
    <submittedName>
        <fullName evidence="2">Uncharacterized protein</fullName>
    </submittedName>
</protein>
<keyword evidence="3" id="KW-1185">Reference proteome</keyword>
<dbReference type="Proteomes" id="UP000516260">
    <property type="component" value="Chromosome 5"/>
</dbReference>
<name>A0A4Z2B9P6_9TELE</name>
<sequence>MAPQLYVTMYKEQFASPGRVKREELRPTSAHRRNNPQPRPDFLFPRSLQAIYSQHRAVPQQLPPVDTDRPFFPPVKHLSFQGPVTTCPGSHLKAVNTGKPVRMPSVNLSMLQALPSVGGVQKLQLTDPAGLKLQEGLRSPSR</sequence>
<evidence type="ECO:0000313" key="2">
    <source>
        <dbReference type="EMBL" id="TNM88539.1"/>
    </source>
</evidence>
<proteinExistence type="predicted"/>
<feature type="region of interest" description="Disordered" evidence="1">
    <location>
        <begin position="17"/>
        <end position="41"/>
    </location>
</feature>
<gene>
    <name evidence="2" type="ORF">fugu_004793</name>
</gene>
<accession>A0A4Z2B9P6</accession>
<dbReference type="AlphaFoldDB" id="A0A4Z2B9P6"/>
<comment type="caution">
    <text evidence="2">The sequence shown here is derived from an EMBL/GenBank/DDBJ whole genome shotgun (WGS) entry which is preliminary data.</text>
</comment>